<evidence type="ECO:0000313" key="2">
    <source>
        <dbReference type="EMBL" id="KAF8420298.1"/>
    </source>
</evidence>
<evidence type="ECO:0000256" key="1">
    <source>
        <dbReference type="SAM" id="Phobius"/>
    </source>
</evidence>
<comment type="caution">
    <text evidence="2">The sequence shown here is derived from an EMBL/GenBank/DDBJ whole genome shotgun (WGS) entry which is preliminary data.</text>
</comment>
<feature type="transmembrane region" description="Helical" evidence="1">
    <location>
        <begin position="21"/>
        <end position="39"/>
    </location>
</feature>
<reference evidence="2" key="2">
    <citation type="journal article" date="2020" name="Nat. Commun.">
        <title>Large-scale genome sequencing of mycorrhizal fungi provides insights into the early evolution of symbiotic traits.</title>
        <authorList>
            <person name="Miyauchi S."/>
            <person name="Kiss E."/>
            <person name="Kuo A."/>
            <person name="Drula E."/>
            <person name="Kohler A."/>
            <person name="Sanchez-Garcia M."/>
            <person name="Morin E."/>
            <person name="Andreopoulos B."/>
            <person name="Barry K.W."/>
            <person name="Bonito G."/>
            <person name="Buee M."/>
            <person name="Carver A."/>
            <person name="Chen C."/>
            <person name="Cichocki N."/>
            <person name="Clum A."/>
            <person name="Culley D."/>
            <person name="Crous P.W."/>
            <person name="Fauchery L."/>
            <person name="Girlanda M."/>
            <person name="Hayes R.D."/>
            <person name="Keri Z."/>
            <person name="LaButti K."/>
            <person name="Lipzen A."/>
            <person name="Lombard V."/>
            <person name="Magnuson J."/>
            <person name="Maillard F."/>
            <person name="Murat C."/>
            <person name="Nolan M."/>
            <person name="Ohm R.A."/>
            <person name="Pangilinan J."/>
            <person name="Pereira M.F."/>
            <person name="Perotto S."/>
            <person name="Peter M."/>
            <person name="Pfister S."/>
            <person name="Riley R."/>
            <person name="Sitrit Y."/>
            <person name="Stielow J.B."/>
            <person name="Szollosi G."/>
            <person name="Zifcakova L."/>
            <person name="Stursova M."/>
            <person name="Spatafora J.W."/>
            <person name="Tedersoo L."/>
            <person name="Vaario L.M."/>
            <person name="Yamada A."/>
            <person name="Yan M."/>
            <person name="Wang P."/>
            <person name="Xu J."/>
            <person name="Bruns T."/>
            <person name="Baldrian P."/>
            <person name="Vilgalys R."/>
            <person name="Dunand C."/>
            <person name="Henrissat B."/>
            <person name="Grigoriev I.V."/>
            <person name="Hibbett D."/>
            <person name="Nagy L.G."/>
            <person name="Martin F.M."/>
        </authorList>
    </citation>
    <scope>NUCLEOTIDE SEQUENCE</scope>
    <source>
        <strain evidence="2">BED1</strain>
    </source>
</reference>
<dbReference type="EMBL" id="WHUW01000159">
    <property type="protein sequence ID" value="KAF8420298.1"/>
    <property type="molecule type" value="Genomic_DNA"/>
</dbReference>
<sequence>MYQATRTWQLNRYISLLTRDGLFYFLATLFTSLVNEIFVSQGNNIQGLGLLLPSVFANVFLFNLTPRFVINVRELRAGHGVGQSTTIGTIAFVEGGVTSELEDVEERVTGEERVEGGNRQVLVV</sequence>
<evidence type="ECO:0000313" key="3">
    <source>
        <dbReference type="Proteomes" id="UP001194468"/>
    </source>
</evidence>
<dbReference type="Proteomes" id="UP001194468">
    <property type="component" value="Unassembled WGS sequence"/>
</dbReference>
<organism evidence="2 3">
    <name type="scientific">Boletus edulis BED1</name>
    <dbReference type="NCBI Taxonomy" id="1328754"/>
    <lineage>
        <taxon>Eukaryota</taxon>
        <taxon>Fungi</taxon>
        <taxon>Dikarya</taxon>
        <taxon>Basidiomycota</taxon>
        <taxon>Agaricomycotina</taxon>
        <taxon>Agaricomycetes</taxon>
        <taxon>Agaricomycetidae</taxon>
        <taxon>Boletales</taxon>
        <taxon>Boletineae</taxon>
        <taxon>Boletaceae</taxon>
        <taxon>Boletoideae</taxon>
        <taxon>Boletus</taxon>
    </lineage>
</organism>
<keyword evidence="1" id="KW-0472">Membrane</keyword>
<feature type="transmembrane region" description="Helical" evidence="1">
    <location>
        <begin position="45"/>
        <end position="64"/>
    </location>
</feature>
<dbReference type="AlphaFoldDB" id="A0AAD4BCY3"/>
<protein>
    <submittedName>
        <fullName evidence="2">Uncharacterized protein</fullName>
    </submittedName>
</protein>
<accession>A0AAD4BCY3</accession>
<keyword evidence="3" id="KW-1185">Reference proteome</keyword>
<name>A0AAD4BCY3_BOLED</name>
<keyword evidence="1" id="KW-1133">Transmembrane helix</keyword>
<proteinExistence type="predicted"/>
<reference evidence="2" key="1">
    <citation type="submission" date="2019-10" db="EMBL/GenBank/DDBJ databases">
        <authorList>
            <consortium name="DOE Joint Genome Institute"/>
            <person name="Kuo A."/>
            <person name="Miyauchi S."/>
            <person name="Kiss E."/>
            <person name="Drula E."/>
            <person name="Kohler A."/>
            <person name="Sanchez-Garcia M."/>
            <person name="Andreopoulos B."/>
            <person name="Barry K.W."/>
            <person name="Bonito G."/>
            <person name="Buee M."/>
            <person name="Carver A."/>
            <person name="Chen C."/>
            <person name="Cichocki N."/>
            <person name="Clum A."/>
            <person name="Culley D."/>
            <person name="Crous P.W."/>
            <person name="Fauchery L."/>
            <person name="Girlanda M."/>
            <person name="Hayes R."/>
            <person name="Keri Z."/>
            <person name="LaButti K."/>
            <person name="Lipzen A."/>
            <person name="Lombard V."/>
            <person name="Magnuson J."/>
            <person name="Maillard F."/>
            <person name="Morin E."/>
            <person name="Murat C."/>
            <person name="Nolan M."/>
            <person name="Ohm R."/>
            <person name="Pangilinan J."/>
            <person name="Pereira M."/>
            <person name="Perotto S."/>
            <person name="Peter M."/>
            <person name="Riley R."/>
            <person name="Sitrit Y."/>
            <person name="Stielow B."/>
            <person name="Szollosi G."/>
            <person name="Zifcakova L."/>
            <person name="Stursova M."/>
            <person name="Spatafora J.W."/>
            <person name="Tedersoo L."/>
            <person name="Vaario L.-M."/>
            <person name="Yamada A."/>
            <person name="Yan M."/>
            <person name="Wang P."/>
            <person name="Xu J."/>
            <person name="Bruns T."/>
            <person name="Baldrian P."/>
            <person name="Vilgalys R."/>
            <person name="Henrissat B."/>
            <person name="Grigoriev I.V."/>
            <person name="Hibbett D."/>
            <person name="Nagy L.G."/>
            <person name="Martin F.M."/>
        </authorList>
    </citation>
    <scope>NUCLEOTIDE SEQUENCE</scope>
    <source>
        <strain evidence="2">BED1</strain>
    </source>
</reference>
<gene>
    <name evidence="2" type="ORF">L210DRAFT_3574697</name>
</gene>
<keyword evidence="1" id="KW-0812">Transmembrane</keyword>